<name>A0ABR1TME7_9PEZI</name>
<keyword evidence="2" id="KW-1185">Reference proteome</keyword>
<dbReference type="EMBL" id="JAQQWM010000009">
    <property type="protein sequence ID" value="KAK8047846.1"/>
    <property type="molecule type" value="Genomic_DNA"/>
</dbReference>
<reference evidence="1 2" key="1">
    <citation type="submission" date="2023-01" db="EMBL/GenBank/DDBJ databases">
        <title>Analysis of 21 Apiospora genomes using comparative genomics revels a genus with tremendous synthesis potential of carbohydrate active enzymes and secondary metabolites.</title>
        <authorList>
            <person name="Sorensen T."/>
        </authorList>
    </citation>
    <scope>NUCLEOTIDE SEQUENCE [LARGE SCALE GENOMIC DNA]</scope>
    <source>
        <strain evidence="1 2">CBS 83171</strain>
    </source>
</reference>
<proteinExistence type="predicted"/>
<organism evidence="1 2">
    <name type="scientific">Apiospora saccharicola</name>
    <dbReference type="NCBI Taxonomy" id="335842"/>
    <lineage>
        <taxon>Eukaryota</taxon>
        <taxon>Fungi</taxon>
        <taxon>Dikarya</taxon>
        <taxon>Ascomycota</taxon>
        <taxon>Pezizomycotina</taxon>
        <taxon>Sordariomycetes</taxon>
        <taxon>Xylariomycetidae</taxon>
        <taxon>Amphisphaeriales</taxon>
        <taxon>Apiosporaceae</taxon>
        <taxon>Apiospora</taxon>
    </lineage>
</organism>
<dbReference type="Proteomes" id="UP001446871">
    <property type="component" value="Unassembled WGS sequence"/>
</dbReference>
<accession>A0ABR1TME7</accession>
<comment type="caution">
    <text evidence="1">The sequence shown here is derived from an EMBL/GenBank/DDBJ whole genome shotgun (WGS) entry which is preliminary data.</text>
</comment>
<protein>
    <submittedName>
        <fullName evidence="1">Uncharacterized protein</fullName>
    </submittedName>
</protein>
<gene>
    <name evidence="1" type="ORF">PG996_015910</name>
</gene>
<sequence length="152" mass="14901">MIMMALARLLDSFPFVEERLGAAAVALLGGPGEGDLDVGVGHDVAVADHRAAALFTFAKVAEIEQAAVAVGDGVWVRGRGDVFVGHAAQVGIGRVGREGAAQVGLAGARELLGAAVEADGEAVPGAGGVAGVARLGEEAGFVAGVLLAHGGV</sequence>
<evidence type="ECO:0000313" key="2">
    <source>
        <dbReference type="Proteomes" id="UP001446871"/>
    </source>
</evidence>
<evidence type="ECO:0000313" key="1">
    <source>
        <dbReference type="EMBL" id="KAK8047846.1"/>
    </source>
</evidence>